<sequence>MELEEMQTVWSEISNQLDKQKKLTDKMIIMMTQEQYRKKWNKIAYPEIFGTIICFGMAILIFLNINQLETWYNIFFGLASAVVLIVLPILSLRSINKMSGINFYENSYRDTLIKYTKNKKQFQSLQKISYYLSFLLIFLILPVTSKILGGKDMFTGIKNLWPLLVFIPAGITFFVFFTKWVKKCYGKNINEAESILKDLESNE</sequence>
<keyword evidence="1" id="KW-1133">Transmembrane helix</keyword>
<gene>
    <name evidence="2" type="ORF">SAMN04487910_0712</name>
</gene>
<keyword evidence="1" id="KW-0472">Membrane</keyword>
<accession>A0A1H7HS60</accession>
<dbReference type="OrthoDB" id="1160385at2"/>
<dbReference type="AlphaFoldDB" id="A0A1H7HS60"/>
<dbReference type="STRING" id="1038014.SAMN04487910_0712"/>
<reference evidence="2 3" key="1">
    <citation type="submission" date="2016-10" db="EMBL/GenBank/DDBJ databases">
        <authorList>
            <person name="de Groot N.N."/>
        </authorList>
    </citation>
    <scope>NUCLEOTIDE SEQUENCE [LARGE SCALE GENOMIC DNA]</scope>
    <source>
        <strain evidence="2 3">DSM 25232</strain>
    </source>
</reference>
<dbReference type="Proteomes" id="UP000198521">
    <property type="component" value="Unassembled WGS sequence"/>
</dbReference>
<dbReference type="RefSeq" id="WP_091405660.1">
    <property type="nucleotide sequence ID" value="NZ_FOAB01000001.1"/>
</dbReference>
<name>A0A1H7HS60_AQUAM</name>
<feature type="transmembrane region" description="Helical" evidence="1">
    <location>
        <begin position="71"/>
        <end position="90"/>
    </location>
</feature>
<feature type="transmembrane region" description="Helical" evidence="1">
    <location>
        <begin position="160"/>
        <end position="177"/>
    </location>
</feature>
<evidence type="ECO:0000313" key="2">
    <source>
        <dbReference type="EMBL" id="SEK51860.1"/>
    </source>
</evidence>
<feature type="transmembrane region" description="Helical" evidence="1">
    <location>
        <begin position="43"/>
        <end position="65"/>
    </location>
</feature>
<keyword evidence="1" id="KW-0812">Transmembrane</keyword>
<proteinExistence type="predicted"/>
<keyword evidence="3" id="KW-1185">Reference proteome</keyword>
<dbReference type="EMBL" id="FOAB01000001">
    <property type="protein sequence ID" value="SEK51860.1"/>
    <property type="molecule type" value="Genomic_DNA"/>
</dbReference>
<evidence type="ECO:0000313" key="3">
    <source>
        <dbReference type="Proteomes" id="UP000198521"/>
    </source>
</evidence>
<evidence type="ECO:0000256" key="1">
    <source>
        <dbReference type="SAM" id="Phobius"/>
    </source>
</evidence>
<organism evidence="2 3">
    <name type="scientific">Aquimarina amphilecti</name>
    <dbReference type="NCBI Taxonomy" id="1038014"/>
    <lineage>
        <taxon>Bacteria</taxon>
        <taxon>Pseudomonadati</taxon>
        <taxon>Bacteroidota</taxon>
        <taxon>Flavobacteriia</taxon>
        <taxon>Flavobacteriales</taxon>
        <taxon>Flavobacteriaceae</taxon>
        <taxon>Aquimarina</taxon>
    </lineage>
</organism>
<protein>
    <submittedName>
        <fullName evidence="2">Uncharacterized protein</fullName>
    </submittedName>
</protein>
<feature type="transmembrane region" description="Helical" evidence="1">
    <location>
        <begin position="128"/>
        <end position="148"/>
    </location>
</feature>